<dbReference type="Proteomes" id="UP001451303">
    <property type="component" value="Unassembled WGS sequence"/>
</dbReference>
<dbReference type="PANTHER" id="PTHR28152">
    <property type="entry name" value="HYDROXYACYL-THIOESTER DEHYDRATASE TYPE 2, MITOCHONDRIAL"/>
    <property type="match status" value="1"/>
</dbReference>
<reference evidence="1 2" key="1">
    <citation type="submission" date="2023-09" db="EMBL/GenBank/DDBJ databases">
        <title>Multi-omics analysis of a traditional fermented food reveals byproduct-associated fungal strains for waste-to-food upcycling.</title>
        <authorList>
            <consortium name="Lawrence Berkeley National Laboratory"/>
            <person name="Rekdal V.M."/>
            <person name="Villalobos-Escobedo J.M."/>
            <person name="Rodriguez-Valeron N."/>
            <person name="Garcia M.O."/>
            <person name="Vasquez D.P."/>
            <person name="Damayanti I."/>
            <person name="Sorensen P.M."/>
            <person name="Baidoo E.E."/>
            <person name="De Carvalho A.C."/>
            <person name="Riley R."/>
            <person name="Lipzen A."/>
            <person name="He G."/>
            <person name="Yan M."/>
            <person name="Haridas S."/>
            <person name="Daum C."/>
            <person name="Yoshinaga Y."/>
            <person name="Ng V."/>
            <person name="Grigoriev I.V."/>
            <person name="Munk R."/>
            <person name="Nuraida L."/>
            <person name="Wijaya C.H."/>
            <person name="Morales P.-C."/>
            <person name="Keasling J.D."/>
        </authorList>
    </citation>
    <scope>NUCLEOTIDE SEQUENCE [LARGE SCALE GENOMIC DNA]</scope>
    <source>
        <strain evidence="1 2">FGSC 2613</strain>
    </source>
</reference>
<dbReference type="InterPro" id="IPR052741">
    <property type="entry name" value="Mitochondrial_HTD2"/>
</dbReference>
<comment type="caution">
    <text evidence="1">The sequence shown here is derived from an EMBL/GenBank/DDBJ whole genome shotgun (WGS) entry which is preliminary data.</text>
</comment>
<gene>
    <name evidence="1" type="ORF">QR685DRAFT_510991</name>
</gene>
<dbReference type="PANTHER" id="PTHR28152:SF2">
    <property type="entry name" value="N-TERMINAL OF MAOC-LIKE DEHYDRATASE DOMAIN-CONTAINING PROTEIN"/>
    <property type="match status" value="1"/>
</dbReference>
<dbReference type="EMBL" id="JAVLET010000001">
    <property type="protein sequence ID" value="KAL0474833.1"/>
    <property type="molecule type" value="Genomic_DNA"/>
</dbReference>
<sequence length="398" mass="44215">MSFPPVNSNLSRSHCVTQITNSTSSLTSFPTYPNIFCANMTVLRSALGRQTRQPLTLRAMSRPRSLSTTSSITASEAASQMLHTFQDKTIVRKQTLDGNQLQKLCLTLGRRYGLGPQLDLTLGCPPAGTPVPPGYHLVYFTPSELEEDLGADGTDRTFNAPAPFTRRMWAGGQMRWNDGTELRVGEQVEEHTKLLSAVAKKSRGGSEMVLVEVNKEFWGERGLALVDQRSWIFRKEIDLSAISSSSSSSTFSLPPIPPPRGGKSEVRDVIMGDNALPDRVFKWSPAALFRFSALTFNAHMIHYNESWTRAVENHPGVVVHGPLNLINMLDYWRDVHRVEGSILEEISYRATAPIYAGEEYAMSSSKMNTDYGIFEVLVKKGDQICMTGHISEASSWSY</sequence>
<dbReference type="SUPFAM" id="SSF54637">
    <property type="entry name" value="Thioesterase/thiol ester dehydrase-isomerase"/>
    <property type="match status" value="1"/>
</dbReference>
<proteinExistence type="predicted"/>
<organism evidence="1 2">
    <name type="scientific">Neurospora intermedia</name>
    <dbReference type="NCBI Taxonomy" id="5142"/>
    <lineage>
        <taxon>Eukaryota</taxon>
        <taxon>Fungi</taxon>
        <taxon>Dikarya</taxon>
        <taxon>Ascomycota</taxon>
        <taxon>Pezizomycotina</taxon>
        <taxon>Sordariomycetes</taxon>
        <taxon>Sordariomycetidae</taxon>
        <taxon>Sordariales</taxon>
        <taxon>Sordariaceae</taxon>
        <taxon>Neurospora</taxon>
    </lineage>
</organism>
<accession>A0ABR3DQ94</accession>
<evidence type="ECO:0000313" key="1">
    <source>
        <dbReference type="EMBL" id="KAL0474833.1"/>
    </source>
</evidence>
<evidence type="ECO:0008006" key="3">
    <source>
        <dbReference type="Google" id="ProtNLM"/>
    </source>
</evidence>
<keyword evidence="2" id="KW-1185">Reference proteome</keyword>
<name>A0ABR3DQ94_NEUIN</name>
<dbReference type="InterPro" id="IPR029069">
    <property type="entry name" value="HotDog_dom_sf"/>
</dbReference>
<protein>
    <recommendedName>
        <fullName evidence="3">Mesaconyl-C4 CoA hydratase</fullName>
    </recommendedName>
</protein>
<dbReference type="Gene3D" id="3.10.129.10">
    <property type="entry name" value="Hotdog Thioesterase"/>
    <property type="match status" value="1"/>
</dbReference>
<evidence type="ECO:0000313" key="2">
    <source>
        <dbReference type="Proteomes" id="UP001451303"/>
    </source>
</evidence>